<dbReference type="AlphaFoldDB" id="A0A448MID4"/>
<name>A0A448MID4_9PAST</name>
<dbReference type="GO" id="GO:0004308">
    <property type="term" value="F:exo-alpha-sialidase activity"/>
    <property type="evidence" value="ECO:0007669"/>
    <property type="project" value="InterPro"/>
</dbReference>
<dbReference type="Proteomes" id="UP000278733">
    <property type="component" value="Chromosome"/>
</dbReference>
<sequence>MFVSSVFLSGFSFSASPSSTAILDFSSLENFSQPIDVSEQFNEKGVFGLGSGTLTFRVKPSGGFSTLLGVSDPNSNVRYIAFYVNSRNGNEQYGVELRTDNHTRLIPNSELVTPPIPSSDEFKTITYAFDKANQTIKIYVNGELKKATNQSKFLRILMG</sequence>
<dbReference type="EMBL" id="LR134405">
    <property type="protein sequence ID" value="VEH64879.1"/>
    <property type="molecule type" value="Genomic_DNA"/>
</dbReference>
<dbReference type="SUPFAM" id="SSF49899">
    <property type="entry name" value="Concanavalin A-like lectins/glucanases"/>
    <property type="match status" value="1"/>
</dbReference>
<dbReference type="GO" id="GO:0005975">
    <property type="term" value="P:carbohydrate metabolic process"/>
    <property type="evidence" value="ECO:0007669"/>
    <property type="project" value="InterPro"/>
</dbReference>
<reference evidence="2 3" key="1">
    <citation type="submission" date="2018-12" db="EMBL/GenBank/DDBJ databases">
        <authorList>
            <consortium name="Pathogen Informatics"/>
        </authorList>
    </citation>
    <scope>NUCLEOTIDE SEQUENCE [LARGE SCALE GENOMIC DNA]</scope>
    <source>
        <strain evidence="2 3">NCTC8284</strain>
    </source>
</reference>
<proteinExistence type="predicted"/>
<feature type="domain" description="Glycoside hydrolase family 33 N-terminal" evidence="1">
    <location>
        <begin position="42"/>
        <end position="152"/>
    </location>
</feature>
<evidence type="ECO:0000313" key="2">
    <source>
        <dbReference type="EMBL" id="VEH64879.1"/>
    </source>
</evidence>
<accession>A0A448MID4</accession>
<dbReference type="Pfam" id="PF02973">
    <property type="entry name" value="Sialidase"/>
    <property type="match status" value="1"/>
</dbReference>
<evidence type="ECO:0000313" key="3">
    <source>
        <dbReference type="Proteomes" id="UP000278733"/>
    </source>
</evidence>
<protein>
    <submittedName>
        <fullName evidence="2">Sialidase, N-terminal domain</fullName>
    </submittedName>
</protein>
<dbReference type="InterPro" id="IPR004124">
    <property type="entry name" value="Glyco_hydro_33_N"/>
</dbReference>
<evidence type="ECO:0000259" key="1">
    <source>
        <dbReference type="Pfam" id="PF02973"/>
    </source>
</evidence>
<organism evidence="2 3">
    <name type="scientific">Rodentibacter pneumotropicus</name>
    <dbReference type="NCBI Taxonomy" id="758"/>
    <lineage>
        <taxon>Bacteria</taxon>
        <taxon>Pseudomonadati</taxon>
        <taxon>Pseudomonadota</taxon>
        <taxon>Gammaproteobacteria</taxon>
        <taxon>Pasteurellales</taxon>
        <taxon>Pasteurellaceae</taxon>
        <taxon>Rodentibacter</taxon>
    </lineage>
</organism>
<dbReference type="Gene3D" id="2.60.120.200">
    <property type="match status" value="1"/>
</dbReference>
<dbReference type="KEGG" id="rpne:NCTC8284_00001"/>
<dbReference type="InterPro" id="IPR013320">
    <property type="entry name" value="ConA-like_dom_sf"/>
</dbReference>
<gene>
    <name evidence="2" type="ORF">NCTC8284_00001</name>
</gene>